<name>A0A9W7ISW6_HIBTR</name>
<keyword evidence="4 10" id="KW-0813">Transport</keyword>
<dbReference type="SUPFAM" id="SSF48371">
    <property type="entry name" value="ARM repeat"/>
    <property type="match status" value="1"/>
</dbReference>
<dbReference type="PIRSF" id="PIRSF037094">
    <property type="entry name" value="AP1_complex_gamma"/>
    <property type="match status" value="1"/>
</dbReference>
<keyword evidence="5 10" id="KW-0653">Protein transport</keyword>
<accession>A0A9W7ISW6</accession>
<dbReference type="Gene3D" id="1.25.10.10">
    <property type="entry name" value="Leucine-rich Repeat Variant"/>
    <property type="match status" value="1"/>
</dbReference>
<dbReference type="InterPro" id="IPR016024">
    <property type="entry name" value="ARM-type_fold"/>
</dbReference>
<evidence type="ECO:0000256" key="3">
    <source>
        <dbReference type="ARBA" id="ARBA00006613"/>
    </source>
</evidence>
<dbReference type="InterPro" id="IPR008152">
    <property type="entry name" value="Clathrin_a/b/g-adaptin_app_Ig"/>
</dbReference>
<dbReference type="FunFam" id="1.25.10.10:FF:000030">
    <property type="entry name" value="AP-1 complex subunit gamma"/>
    <property type="match status" value="1"/>
</dbReference>
<evidence type="ECO:0000256" key="2">
    <source>
        <dbReference type="ARBA" id="ARBA00004555"/>
    </source>
</evidence>
<comment type="function">
    <text evidence="9">Subunit of clathrin-associated adaptor protein complex 1 that plays a role in protein sorting at the trans-Golgi network and early endosomes (TGN/EE). The AP complexes mediate both the recruitment of clathrin to membranes and the recognition of sorting signals within the cytosolic tails of transmembrane cargo molecules.</text>
</comment>
<comment type="similarity">
    <text evidence="3 10">Belongs to the adaptor complexes large subunit family.</text>
</comment>
<evidence type="ECO:0000256" key="10">
    <source>
        <dbReference type="PIRNR" id="PIRNR037094"/>
    </source>
</evidence>
<dbReference type="GO" id="GO:0016192">
    <property type="term" value="P:vesicle-mediated transport"/>
    <property type="evidence" value="ECO:0007669"/>
    <property type="project" value="InterPro"/>
</dbReference>
<keyword evidence="13" id="KW-1185">Reference proteome</keyword>
<evidence type="ECO:0000256" key="9">
    <source>
        <dbReference type="ARBA" id="ARBA00053634"/>
    </source>
</evidence>
<dbReference type="InterPro" id="IPR017107">
    <property type="entry name" value="AP1_complex_gsu"/>
</dbReference>
<dbReference type="AlphaFoldDB" id="A0A9W7ISW6"/>
<dbReference type="PANTHER" id="PTHR22780">
    <property type="entry name" value="ADAPTIN, ALPHA/GAMMA/EPSILON"/>
    <property type="match status" value="1"/>
</dbReference>
<protein>
    <recommendedName>
        <fullName evidence="10">AP-1 complex subunit gamma</fullName>
    </recommendedName>
</protein>
<dbReference type="Pfam" id="PF01602">
    <property type="entry name" value="Adaptin_N"/>
    <property type="match status" value="1"/>
</dbReference>
<dbReference type="EMBL" id="BSYR01000035">
    <property type="protein sequence ID" value="GMJ00694.1"/>
    <property type="molecule type" value="Genomic_DNA"/>
</dbReference>
<dbReference type="GO" id="GO:0006886">
    <property type="term" value="P:intracellular protein transport"/>
    <property type="evidence" value="ECO:0007669"/>
    <property type="project" value="UniProtKB-UniRule"/>
</dbReference>
<evidence type="ECO:0000313" key="12">
    <source>
        <dbReference type="EMBL" id="GMJ00694.1"/>
    </source>
</evidence>
<dbReference type="Gene3D" id="2.60.40.1230">
    <property type="match status" value="1"/>
</dbReference>
<dbReference type="Pfam" id="PF02883">
    <property type="entry name" value="Alpha_adaptinC2"/>
    <property type="match status" value="1"/>
</dbReference>
<evidence type="ECO:0000313" key="13">
    <source>
        <dbReference type="Proteomes" id="UP001165190"/>
    </source>
</evidence>
<dbReference type="InterPro" id="IPR011989">
    <property type="entry name" value="ARM-like"/>
</dbReference>
<evidence type="ECO:0000259" key="11">
    <source>
        <dbReference type="PROSITE" id="PS50180"/>
    </source>
</evidence>
<evidence type="ECO:0000256" key="1">
    <source>
        <dbReference type="ARBA" id="ARBA00004145"/>
    </source>
</evidence>
<evidence type="ECO:0000256" key="5">
    <source>
        <dbReference type="ARBA" id="ARBA00022927"/>
    </source>
</evidence>
<keyword evidence="7 10" id="KW-0472">Membrane</keyword>
<dbReference type="InterPro" id="IPR013041">
    <property type="entry name" value="Clathrin_app_Ig-like_sf"/>
</dbReference>
<evidence type="ECO:0000256" key="7">
    <source>
        <dbReference type="ARBA" id="ARBA00023136"/>
    </source>
</evidence>
<dbReference type="Proteomes" id="UP001165190">
    <property type="component" value="Unassembled WGS sequence"/>
</dbReference>
<proteinExistence type="inferred from homology"/>
<dbReference type="InterPro" id="IPR002553">
    <property type="entry name" value="Clathrin/coatomer_adapt-like_N"/>
</dbReference>
<evidence type="ECO:0000256" key="6">
    <source>
        <dbReference type="ARBA" id="ARBA00023034"/>
    </source>
</evidence>
<dbReference type="OrthoDB" id="979648at2759"/>
<dbReference type="PROSITE" id="PS50180">
    <property type="entry name" value="GAE"/>
    <property type="match status" value="1"/>
</dbReference>
<comment type="caution">
    <text evidence="12">The sequence shown here is derived from an EMBL/GenBank/DDBJ whole genome shotgun (WGS) entry which is preliminary data.</text>
</comment>
<dbReference type="FunFam" id="2.60.40.1230:FF:000008">
    <property type="entry name" value="AP-1 complex subunit gamma"/>
    <property type="match status" value="1"/>
</dbReference>
<gene>
    <name evidence="12" type="ORF">HRI_003738600</name>
</gene>
<dbReference type="InterPro" id="IPR008153">
    <property type="entry name" value="GAE_dom"/>
</dbReference>
<evidence type="ECO:0000256" key="8">
    <source>
        <dbReference type="ARBA" id="ARBA00023329"/>
    </source>
</evidence>
<dbReference type="SUPFAM" id="SSF49348">
    <property type="entry name" value="Clathrin adaptor appendage domain"/>
    <property type="match status" value="1"/>
</dbReference>
<dbReference type="InterPro" id="IPR050840">
    <property type="entry name" value="Adaptor_Complx_Large_Subunit"/>
</dbReference>
<organism evidence="12 13">
    <name type="scientific">Hibiscus trionum</name>
    <name type="common">Flower of an hour</name>
    <dbReference type="NCBI Taxonomy" id="183268"/>
    <lineage>
        <taxon>Eukaryota</taxon>
        <taxon>Viridiplantae</taxon>
        <taxon>Streptophyta</taxon>
        <taxon>Embryophyta</taxon>
        <taxon>Tracheophyta</taxon>
        <taxon>Spermatophyta</taxon>
        <taxon>Magnoliopsida</taxon>
        <taxon>eudicotyledons</taxon>
        <taxon>Gunneridae</taxon>
        <taxon>Pentapetalae</taxon>
        <taxon>rosids</taxon>
        <taxon>malvids</taxon>
        <taxon>Malvales</taxon>
        <taxon>Malvaceae</taxon>
        <taxon>Malvoideae</taxon>
        <taxon>Hibiscus</taxon>
    </lineage>
</organism>
<keyword evidence="8 10" id="KW-0968">Cytoplasmic vesicle</keyword>
<evidence type="ECO:0000256" key="4">
    <source>
        <dbReference type="ARBA" id="ARBA00022448"/>
    </source>
</evidence>
<reference evidence="12" key="1">
    <citation type="submission" date="2023-05" db="EMBL/GenBank/DDBJ databases">
        <title>Genome and transcriptome analyses reveal genes involved in the formation of fine ridges on petal epidermal cells in Hibiscus trionum.</title>
        <authorList>
            <person name="Koshimizu S."/>
            <person name="Masuda S."/>
            <person name="Ishii T."/>
            <person name="Shirasu K."/>
            <person name="Hoshino A."/>
            <person name="Arita M."/>
        </authorList>
    </citation>
    <scope>NUCLEOTIDE SEQUENCE</scope>
    <source>
        <strain evidence="12">Hamamatsu line</strain>
    </source>
</reference>
<keyword evidence="6 10" id="KW-0333">Golgi apparatus</keyword>
<dbReference type="SMART" id="SM00809">
    <property type="entry name" value="Alpha_adaptinC2"/>
    <property type="match status" value="1"/>
</dbReference>
<comment type="subcellular location">
    <subcellularLocation>
        <location evidence="1">Cytoplasmic vesicle</location>
        <location evidence="1">Clathrin-coated vesicle membrane</location>
        <topology evidence="1">Peripheral membrane protein</topology>
        <orientation evidence="1">Cytoplasmic side</orientation>
    </subcellularLocation>
    <subcellularLocation>
        <location evidence="2">Golgi apparatus</location>
    </subcellularLocation>
</comment>
<feature type="domain" description="GAE" evidence="11">
    <location>
        <begin position="747"/>
        <end position="864"/>
    </location>
</feature>
<dbReference type="GO" id="GO:0030121">
    <property type="term" value="C:AP-1 adaptor complex"/>
    <property type="evidence" value="ECO:0007669"/>
    <property type="project" value="InterPro"/>
</dbReference>
<sequence length="867" mass="95230">MIRAIRACKTAAEERAVVRKECAAIRAAINENDHDYRHRNLAKLMFIHMLGYPTHFGQMECLKLIASAGFPEKRIGYLGLMLLLDERQEVLMLVTNSLKQDLNHSNQYIVGLALCALGNISSAEMARDLAPDVERLLQFRDPNTRKKAALCSIRIIKKVPDLAENFMYPASSLLKEKHHGVLITGVQLCTDLCKVSSEALEYFRENCIEGLVKTLRDIANSPYSPEYDMAGITDPFLHIRLLKLLRLLGQGDADASDCMTDILAQVASRTESNKNAGNAILYECVQTIMSIEDNGGLRVLAINILGRFLSNRDNNIRYVGLNMLMKAIVVDAKAIQRHRATILECVKDSDASIQKRALELVYLLVNESNVKPLTKELIEYLEVSDQEFKGDITAKICSLIEKFSPEKIWYIDQMLKVLSEAGNFVKDEVWHALIVVISNASDLHGYTVRALYRAFRASTEQESLVRVAVWCIGEYGDMLVNNVGMLDIEEPITVTESDAVDAIEVAIKHHRLDLTTKAMALIALFKLSTRFPACSERIKDIIFQNKRSLVLELQQRSIEFNCILQKYQNIRSALVERMPVLDEATLSGRKAGSLATTVSTSTIAPCNLPNGVAEPAAAPIGDLLDLSSDDVPAPISSGGDFLQDLLAIDLSPASAPSSGTSLPPKAGTDVLLDLLSIGTPSPGESSPSALDMSSSTQDNKALLANLNGLASLSLLPANATSPESSAGAMGLLDVFDPNPQKRDENGPAYPSIVAYESNSLRMTFNFSKQPGDPQTTFIQATFTNRSPNVYDDFLFQAAVPKFLQLQLDPASSNILPASGNGSITQNLKVTNTQHGKKPLAMRIRIAYKVNDEDVLEQGQINNFPSDL</sequence>